<comment type="subcellular location">
    <subcellularLocation>
        <location evidence="1">Membrane</location>
        <topology evidence="1">Multi-pass membrane protein</topology>
    </subcellularLocation>
</comment>
<dbReference type="SUPFAM" id="SSF52540">
    <property type="entry name" value="P-loop containing nucleoside triphosphate hydrolases"/>
    <property type="match status" value="1"/>
</dbReference>
<dbReference type="WBParaSite" id="PSAMB.scaffold3368size18567.g21221.t1">
    <property type="protein sequence ID" value="PSAMB.scaffold3368size18567.g21221.t1"/>
    <property type="gene ID" value="PSAMB.scaffold3368size18567.g21221"/>
</dbReference>
<feature type="domain" description="ABC transporter" evidence="12">
    <location>
        <begin position="972"/>
        <end position="1206"/>
    </location>
</feature>
<feature type="transmembrane region" description="Helical" evidence="11">
    <location>
        <begin position="1432"/>
        <end position="1455"/>
    </location>
</feature>
<dbReference type="PROSITE" id="PS50893">
    <property type="entry name" value="ABC_TRANSPORTER_2"/>
    <property type="match status" value="1"/>
</dbReference>
<organism evidence="13 14">
    <name type="scientific">Plectus sambesii</name>
    <dbReference type="NCBI Taxonomy" id="2011161"/>
    <lineage>
        <taxon>Eukaryota</taxon>
        <taxon>Metazoa</taxon>
        <taxon>Ecdysozoa</taxon>
        <taxon>Nematoda</taxon>
        <taxon>Chromadorea</taxon>
        <taxon>Plectida</taxon>
        <taxon>Plectina</taxon>
        <taxon>Plectoidea</taxon>
        <taxon>Plectidae</taxon>
        <taxon>Plectus</taxon>
    </lineage>
</organism>
<keyword evidence="9 11" id="KW-0472">Membrane</keyword>
<dbReference type="Gene3D" id="3.40.50.300">
    <property type="entry name" value="P-loop containing nucleotide triphosphate hydrolases"/>
    <property type="match status" value="1"/>
</dbReference>
<dbReference type="SMART" id="SM00382">
    <property type="entry name" value="AAA"/>
    <property type="match status" value="1"/>
</dbReference>
<dbReference type="InterPro" id="IPR017871">
    <property type="entry name" value="ABC_transporter-like_CS"/>
</dbReference>
<dbReference type="Pfam" id="PF12698">
    <property type="entry name" value="ABC2_membrane_3"/>
    <property type="match status" value="1"/>
</dbReference>
<dbReference type="PANTHER" id="PTHR19229:SF36">
    <property type="entry name" value="ATP-BINDING CASSETTE SUB-FAMILY A MEMBER 2"/>
    <property type="match status" value="1"/>
</dbReference>
<dbReference type="CDD" id="cd03263">
    <property type="entry name" value="ABC_subfamily_A"/>
    <property type="match status" value="1"/>
</dbReference>
<keyword evidence="4 11" id="KW-0812">Transmembrane</keyword>
<dbReference type="Proteomes" id="UP000887566">
    <property type="component" value="Unplaced"/>
</dbReference>
<evidence type="ECO:0000256" key="7">
    <source>
        <dbReference type="ARBA" id="ARBA00022840"/>
    </source>
</evidence>
<evidence type="ECO:0000256" key="10">
    <source>
        <dbReference type="SAM" id="MobiDB-lite"/>
    </source>
</evidence>
<evidence type="ECO:0000256" key="1">
    <source>
        <dbReference type="ARBA" id="ARBA00004141"/>
    </source>
</evidence>
<keyword evidence="13" id="KW-1185">Reference proteome</keyword>
<keyword evidence="5" id="KW-0677">Repeat</keyword>
<dbReference type="InterPro" id="IPR003439">
    <property type="entry name" value="ABC_transporter-like_ATP-bd"/>
</dbReference>
<feature type="transmembrane region" description="Helical" evidence="11">
    <location>
        <begin position="23"/>
        <end position="42"/>
    </location>
</feature>
<dbReference type="GO" id="GO:0016020">
    <property type="term" value="C:membrane"/>
    <property type="evidence" value="ECO:0007669"/>
    <property type="project" value="UniProtKB-SubCell"/>
</dbReference>
<dbReference type="GO" id="GO:0140359">
    <property type="term" value="F:ABC-type transporter activity"/>
    <property type="evidence" value="ECO:0007669"/>
    <property type="project" value="InterPro"/>
</dbReference>
<sequence length="1684" mass="189245">MAFQLQLRLLLWKNFTLKRRNKLVVLLELVVPLVLFFILLILRKHQPAEKEPISRFHAWPLPSSGFVALAEAFCDGGIADANGFLQYPKSKTKEFLTVLNRIAQRRGDFMSAFSPQDLSEMPEIYRNLTEDLSAAQKSATPKNFTVSSLFKDRRPIENMMENRFSTSKNETDQLLNSRLFGAQILAALLRHSSRKKASKPDDSAGCLGLTEESCPEESSIPLGIASEDPEFLALMLSLLNPDPESVAELLVDTLLTPPRIRLLLCDNSPASTQDALFLNVSTRICNSSDEDLSALTRTIKENLNYTQVANVTNLDKINYTTFIPRLKLFVSNLKKYSIFRASLRDFAKMARFLPHNDCHNGYDDDDVISGNSTMNGTNNSGVLGAVKLWNALQKVICGSEKVIDEKAVAKPSGDSLNFDALGLTDNQMEHFRFMVRLFMSNPVVLYAPVNTSADRIIQKANSTLQLIDSLNDYARVLMNVTKSMHAYLRLNSTEKQLADLREIQNDMKNGSVVEELIGGAPVIEDFVSKAEEVPRTEELLEELDVTHNAACSWLDALNHTQLNVFRGFENETTLVDYFLTRAYWDNVTVFASVIFDVTDDSMPNHMVYTIRQNASYTTTTQGVRSLFWYPGPRSWDYSYYTFGYLWLQDTLERAMIDLYSEKDIIEPGSFVHQFPFPCYLRNNFLFIIEHVLPICLGISWVYSAATLVQSIVYEKEKRLKEVMRSMGLANSVHWLAWFITSYAQMTLTMTLLTVLLKAGEILAHSNPFVIWVMLEIFAASTITFAFLISTLYSKAKLAAACAGIIYLLSYVPFLFISIREESAHVIIPAWIKAIASLSSTTAFGLGAKYLAYYEMEGAGSQWHNLHYSPLEGDDFSLMHVLIMMVIDIIIYSSLVWYIEQVYPGEYGMPKPWYFPFVPSRWIEGGSGWCPERKANYVGSQDTDDDDILASSIRLRQPALPSESDPAHLPVGLEIDDLCKVYKKRSARKYAVDGLSLKLYQSQITAFLGHNGAGKTTTMNIITGLLSPTSGTARIYGQDIRSDMNQIRKSLGTCPQHNVLFDKLSVAEHLKFYARLKSLKQEDEIADELEQMIWNLGLPNKRDALVETLSGGMMRKLSVAIAFVGGSKTIILDEPTAGVDPHARRAIWDLILKYRKDRTVMLATHHMDEADIVGDRIAIIAQGRLRCVGSPLFLKARFGDGYRLTFVKTINADADDASAVDVDSAVGLDFSAGLTPGAHSNSRSNGSMISGFASRCNAFELGKFLHAFGPTPRLAMQSLHEVHFQLPNWSGQQLFKLFTEMEREDFAGKYHVQSYGLQDSTLEEIFLKIVSNEESDTLPRDANLNKKRTRSARRQLLNIDDSGLDSGASNRSSFHADRGESSPANSIHPAVDMTVPPFVPVVGWQLYGQQFAATFQKRFLCIRRNWKALFAQILLPALFVAVAMSVELPAVIMAPLPRMEMSPSQYYNFTQPKGNVIAYANHEHEDTIKRKRNDPTYVSGSSIAKTMYNPAGVGATCLLRYANESLVPTDAMNMTDRDWVRETLLDRYFIPTCRRVFVEGLQLVNFVPPTYVFEDPSQNSSVILKPTPAPDRYYPLCECSKDGTGFSCQSGGYKSAENRRLVTGDNLYDITGQNESEYYLFTSDIYRLRRYGSLTFGLQLDKVPSDFGENAPVSLRKIAVRHISK</sequence>
<evidence type="ECO:0000256" key="3">
    <source>
        <dbReference type="ARBA" id="ARBA00022448"/>
    </source>
</evidence>
<dbReference type="Pfam" id="PF00005">
    <property type="entry name" value="ABC_tran"/>
    <property type="match status" value="1"/>
</dbReference>
<evidence type="ECO:0000256" key="6">
    <source>
        <dbReference type="ARBA" id="ARBA00022741"/>
    </source>
</evidence>
<dbReference type="InterPro" id="IPR027417">
    <property type="entry name" value="P-loop_NTPase"/>
</dbReference>
<evidence type="ECO:0000256" key="4">
    <source>
        <dbReference type="ARBA" id="ARBA00022692"/>
    </source>
</evidence>
<protein>
    <submittedName>
        <fullName evidence="14">ABC transporter domain-containing protein</fullName>
    </submittedName>
</protein>
<feature type="transmembrane region" description="Helical" evidence="11">
    <location>
        <begin position="797"/>
        <end position="818"/>
    </location>
</feature>
<dbReference type="GO" id="GO:0005319">
    <property type="term" value="F:lipid transporter activity"/>
    <property type="evidence" value="ECO:0007669"/>
    <property type="project" value="TreeGrafter"/>
</dbReference>
<dbReference type="PANTHER" id="PTHR19229">
    <property type="entry name" value="ATP-BINDING CASSETTE TRANSPORTER SUBFAMILY A ABCA"/>
    <property type="match status" value="1"/>
</dbReference>
<evidence type="ECO:0000259" key="12">
    <source>
        <dbReference type="PROSITE" id="PS50893"/>
    </source>
</evidence>
<evidence type="ECO:0000256" key="11">
    <source>
        <dbReference type="SAM" id="Phobius"/>
    </source>
</evidence>
<dbReference type="InterPro" id="IPR013525">
    <property type="entry name" value="ABC2_TM"/>
</dbReference>
<dbReference type="InterPro" id="IPR026082">
    <property type="entry name" value="ABCA"/>
</dbReference>
<dbReference type="InterPro" id="IPR003593">
    <property type="entry name" value="AAA+_ATPase"/>
</dbReference>
<evidence type="ECO:0000256" key="8">
    <source>
        <dbReference type="ARBA" id="ARBA00022989"/>
    </source>
</evidence>
<dbReference type="GO" id="GO:0016887">
    <property type="term" value="F:ATP hydrolysis activity"/>
    <property type="evidence" value="ECO:0007669"/>
    <property type="project" value="InterPro"/>
</dbReference>
<dbReference type="PROSITE" id="PS00211">
    <property type="entry name" value="ABC_TRANSPORTER_1"/>
    <property type="match status" value="1"/>
</dbReference>
<keyword evidence="3" id="KW-0813">Transport</keyword>
<keyword evidence="8 11" id="KW-1133">Transmembrane helix</keyword>
<dbReference type="FunFam" id="3.40.50.300:FF:000298">
    <property type="entry name" value="ATP-binding cassette sub-family A member 12"/>
    <property type="match status" value="1"/>
</dbReference>
<reference evidence="14" key="1">
    <citation type="submission" date="2022-11" db="UniProtKB">
        <authorList>
            <consortium name="WormBaseParasite"/>
        </authorList>
    </citation>
    <scope>IDENTIFICATION</scope>
</reference>
<evidence type="ECO:0000256" key="5">
    <source>
        <dbReference type="ARBA" id="ARBA00022737"/>
    </source>
</evidence>
<name>A0A914W7W5_9BILA</name>
<dbReference type="GO" id="GO:0005524">
    <property type="term" value="F:ATP binding"/>
    <property type="evidence" value="ECO:0007669"/>
    <property type="project" value="UniProtKB-KW"/>
</dbReference>
<feature type="transmembrane region" description="Helical" evidence="11">
    <location>
        <begin position="877"/>
        <end position="898"/>
    </location>
</feature>
<feature type="region of interest" description="Disordered" evidence="10">
    <location>
        <begin position="1359"/>
        <end position="1386"/>
    </location>
</feature>
<evidence type="ECO:0000313" key="13">
    <source>
        <dbReference type="Proteomes" id="UP000887566"/>
    </source>
</evidence>
<keyword evidence="6" id="KW-0547">Nucleotide-binding</keyword>
<proteinExistence type="inferred from homology"/>
<keyword evidence="7" id="KW-0067">ATP-binding</keyword>
<comment type="similarity">
    <text evidence="2">Belongs to the ABC transporter superfamily. ABCA family.</text>
</comment>
<feature type="transmembrane region" description="Helical" evidence="11">
    <location>
        <begin position="734"/>
        <end position="756"/>
    </location>
</feature>
<feature type="transmembrane region" description="Helical" evidence="11">
    <location>
        <begin position="691"/>
        <end position="713"/>
    </location>
</feature>
<feature type="transmembrane region" description="Helical" evidence="11">
    <location>
        <begin position="768"/>
        <end position="788"/>
    </location>
</feature>
<evidence type="ECO:0000256" key="9">
    <source>
        <dbReference type="ARBA" id="ARBA00023136"/>
    </source>
</evidence>
<accession>A0A914W7W5</accession>
<evidence type="ECO:0000256" key="2">
    <source>
        <dbReference type="ARBA" id="ARBA00008869"/>
    </source>
</evidence>
<evidence type="ECO:0000313" key="14">
    <source>
        <dbReference type="WBParaSite" id="PSAMB.scaffold3368size18567.g21221.t1"/>
    </source>
</evidence>